<dbReference type="InterPro" id="IPR052349">
    <property type="entry name" value="Metallo-hydrolase_Enzymes"/>
</dbReference>
<dbReference type="FunFam" id="3.20.20.140:FF:000019">
    <property type="entry name" value="Cytosine deaminase"/>
    <property type="match status" value="1"/>
</dbReference>
<evidence type="ECO:0000256" key="2">
    <source>
        <dbReference type="ARBA" id="ARBA00022801"/>
    </source>
</evidence>
<reference evidence="4 5" key="1">
    <citation type="journal article" date="2013" name="Int. J. Syst. Evol. Microbiol.">
        <title>Ilumatobacter nonamiense sp. nov. and Ilumatobacter coccineum sp. nov., isolated from seashore sand.</title>
        <authorList>
            <person name="Matsumoto A."/>
            <person name="Kasai H."/>
            <person name="Matsuo Y."/>
            <person name="Shizuri Y."/>
            <person name="Ichikawa N."/>
            <person name="Fujita N."/>
            <person name="Omura S."/>
            <person name="Takahashi Y."/>
        </authorList>
    </citation>
    <scope>NUCLEOTIDE SEQUENCE [LARGE SCALE GENOMIC DNA]</scope>
    <source>
        <strain evidence="5">NBRC 103263 / KCTC 29153 / YM16-304</strain>
    </source>
</reference>
<dbReference type="PANTHER" id="PTHR32027">
    <property type="entry name" value="CYTOSINE DEAMINASE"/>
    <property type="match status" value="1"/>
</dbReference>
<sequence>MPANLLQRITTLHPETGGQMSHRICDVRVVDGLVSEVGDLTPKDDDTVDDLDGYLLLPAAVEPHAHLDKAFLAERIVNKTGDLMGAITAMRENRHLLGVDDIIERAERAARLMAGNGYTAVRSHADTTIEHGLRSVEALTEVRRRVADVIDVEIVALIGWPLMGAAGADQRALAREAMQAGVDLVGGVPHLEGADDRAASEWLLDLASEHGMGVDLHTDETLDPEVLGLVDLAELTLAGFDQPVTASHCVSLGMQPEAEQRRVAELVAEAGISVIALPHTNLFLQGRGHAPMPRGLTAVAALRDAGVTVAAGADNLQDPFNPVGRACPFETAGLMIMAAHALPHDAWSMVSQHSATATGRRTGGLEVGDPAHFVAVRADTVREAIATGPADRRVWRHGREIVL</sequence>
<dbReference type="Proteomes" id="UP000011863">
    <property type="component" value="Chromosome"/>
</dbReference>
<keyword evidence="2 4" id="KW-0378">Hydrolase</keyword>
<dbReference type="InterPro" id="IPR011059">
    <property type="entry name" value="Metal-dep_hydrolase_composite"/>
</dbReference>
<evidence type="ECO:0000256" key="1">
    <source>
        <dbReference type="ARBA" id="ARBA00022723"/>
    </source>
</evidence>
<dbReference type="GO" id="GO:0004131">
    <property type="term" value="F:cytosine deaminase activity"/>
    <property type="evidence" value="ECO:0007669"/>
    <property type="project" value="UniProtKB-EC"/>
</dbReference>
<protein>
    <submittedName>
        <fullName evidence="4">Putative cytosine deaminase</fullName>
        <ecNumber evidence="4">3.5.4.1</ecNumber>
    </submittedName>
</protein>
<gene>
    <name evidence="4" type="primary">codA</name>
    <name evidence="4" type="ORF">YM304_25430</name>
</gene>
<organism evidence="4 5">
    <name type="scientific">Ilumatobacter coccineus (strain NBRC 103263 / KCTC 29153 / YM16-304)</name>
    <dbReference type="NCBI Taxonomy" id="1313172"/>
    <lineage>
        <taxon>Bacteria</taxon>
        <taxon>Bacillati</taxon>
        <taxon>Actinomycetota</taxon>
        <taxon>Acidimicrobiia</taxon>
        <taxon>Acidimicrobiales</taxon>
        <taxon>Ilumatobacteraceae</taxon>
        <taxon>Ilumatobacter</taxon>
    </lineage>
</organism>
<dbReference type="InterPro" id="IPR013108">
    <property type="entry name" value="Amidohydro_3"/>
</dbReference>
<dbReference type="CDD" id="cd01293">
    <property type="entry name" value="Bact_CD"/>
    <property type="match status" value="1"/>
</dbReference>
<evidence type="ECO:0000313" key="4">
    <source>
        <dbReference type="EMBL" id="BAN02857.1"/>
    </source>
</evidence>
<keyword evidence="1" id="KW-0479">Metal-binding</keyword>
<dbReference type="GO" id="GO:0046872">
    <property type="term" value="F:metal ion binding"/>
    <property type="evidence" value="ECO:0007669"/>
    <property type="project" value="UniProtKB-KW"/>
</dbReference>
<dbReference type="KEGG" id="aym:YM304_25430"/>
<name>A0A6C7E802_ILUCY</name>
<dbReference type="RefSeq" id="WP_015442104.1">
    <property type="nucleotide sequence ID" value="NC_020520.1"/>
</dbReference>
<dbReference type="OrthoDB" id="3366604at2"/>
<evidence type="ECO:0000259" key="3">
    <source>
        <dbReference type="Pfam" id="PF07969"/>
    </source>
</evidence>
<dbReference type="Pfam" id="PF07969">
    <property type="entry name" value="Amidohydro_3"/>
    <property type="match status" value="1"/>
</dbReference>
<dbReference type="SUPFAM" id="SSF51338">
    <property type="entry name" value="Composite domain of metallo-dependent hydrolases"/>
    <property type="match status" value="1"/>
</dbReference>
<dbReference type="SUPFAM" id="SSF51556">
    <property type="entry name" value="Metallo-dependent hydrolases"/>
    <property type="match status" value="1"/>
</dbReference>
<proteinExistence type="predicted"/>
<dbReference type="InterPro" id="IPR032466">
    <property type="entry name" value="Metal_Hydrolase"/>
</dbReference>
<dbReference type="Gene3D" id="3.20.20.140">
    <property type="entry name" value="Metal-dependent hydrolases"/>
    <property type="match status" value="1"/>
</dbReference>
<evidence type="ECO:0000313" key="5">
    <source>
        <dbReference type="Proteomes" id="UP000011863"/>
    </source>
</evidence>
<dbReference type="EC" id="3.5.4.1" evidence="4"/>
<accession>A0A6C7E802</accession>
<feature type="domain" description="Amidohydrolase 3" evidence="3">
    <location>
        <begin position="103"/>
        <end position="400"/>
    </location>
</feature>
<dbReference type="AlphaFoldDB" id="A0A6C7E802"/>
<dbReference type="PANTHER" id="PTHR32027:SF9">
    <property type="entry name" value="BLL3847 PROTEIN"/>
    <property type="match status" value="1"/>
</dbReference>
<dbReference type="EMBL" id="AP012057">
    <property type="protein sequence ID" value="BAN02857.1"/>
    <property type="molecule type" value="Genomic_DNA"/>
</dbReference>
<keyword evidence="5" id="KW-1185">Reference proteome</keyword>
<dbReference type="Gene3D" id="2.30.40.10">
    <property type="entry name" value="Urease, subunit C, domain 1"/>
    <property type="match status" value="1"/>
</dbReference>